<evidence type="ECO:0000313" key="6">
    <source>
        <dbReference type="Proteomes" id="UP000826271"/>
    </source>
</evidence>
<feature type="repeat" description="PPR" evidence="2">
    <location>
        <begin position="859"/>
        <end position="889"/>
    </location>
</feature>
<dbReference type="InterPro" id="IPR056592">
    <property type="entry name" value="Beta-prop_At3g26010-like"/>
</dbReference>
<dbReference type="FunFam" id="1.25.40.10:FF:001681">
    <property type="entry name" value="Pentatricopeptide repeat-containing protein At4g33170 family"/>
    <property type="match status" value="1"/>
</dbReference>
<feature type="region of interest" description="Disordered" evidence="3">
    <location>
        <begin position="1"/>
        <end position="26"/>
    </location>
</feature>
<feature type="repeat" description="PPR" evidence="2">
    <location>
        <begin position="1093"/>
        <end position="1127"/>
    </location>
</feature>
<feature type="compositionally biased region" description="Low complexity" evidence="3">
    <location>
        <begin position="319"/>
        <end position="328"/>
    </location>
</feature>
<sequence length="1379" mass="155385">MITQSGNGSLCDKENGSTSLTDVSNATNSRKPVVDMDADGAICMRNRARYSHASFTLDELETFLQETDDEDDLQNVDDEEEYRKFLAAVLRAFDGKHITPIIAPSCMPPVNNGFNCGFTPHQIGQLHGLIHDHVQLLIQVFSVCVIEPGKNHIAVEVKDLISKMLQKRDEVLRWRTLPYPSFCFFPPYVHPSVPDELHKMLPPNGSNKNVQRDSPSGSNKELHSDIGSLSNGREKHLECTSWVPYICGPVLSVIDVAPLRLVENYMDDVSSAVQAYEEYKIELGFESCCQKEPLFPLHNSQCSADSDGQGETENVPPDSSGVLSSSSSNRIPKKTMAATLLEKAKNQPVALVPNEIAKLAQSLLALGLMEYNTDWKSLQQRFLPCKSRHQIFVRQKNRASSKAPENPIKAVRRMKNSPLTSEEIACIEAWRIASGTQKSYKSDANKKAKQRLYELGRKNSKPSPSTLLSSSEKEETFQYTDADMESISYVPVEVENVKVWRNVLNFLPENVVILSSNNGVLCCRSCFPTCQPMIYICNPLNKQWRTLQWPNISRHSSIALAFDHFHDPIDVSTDFILVAVTDIQTGAEDEYSFVFDIYSSKTGLWRRSKESCQCNHNITKSKGVFVEGILYWLTDGFQILMFDPKNELSWLIMAPLPGNGFAIIPEMCIGESKGKLCYVIISEDGLQQWVLEDNFASQWGLRLSISLDELEKENSNFLYKIAEKVSTRLCIDTNAWMDPLAFKDGMLLLRVSTKAYLYQFDIGRMEKLCDVSSLGPKSMFSPNVVPYTMTLVPLAVEVMSSKDVTYAYRLMLLSQVKKLHTVTTNYASTLRECVETKNLRKAKTIHANLIKKSKVESDSLFIHNHLMNAYVKCGEMANSVQVFDEMPEKNVVSWTVLIAGFVQKGFANEAFSFFCHMHRSSIKPNEFTFVSALHACSFSERLDLICAFQVYALIIRLGFVSNMYLVNAFLTCLIKHDMLDEAVRVFDGSFDKDIVSWNAMFDGYLKFSCDYIPRFWHRMIGEGMKPDEFTFATVLTGLAELSNLQMGLQVHALLVKFGHGSERCVGNALVDMYLKNQRLNDGFGAFEEIPIKDVCSWTQMAAGCLNSGEPNEALRVIREMRRVGVKPNKFTLATGLNACANLASLEEGKKVQGIMIKLGDDIDICVDNALLDMYAKCGYIDGALRVFRTMNEHNVVSWTTMIMGYAQNGHPKEALEIFEEMHHAAGANPNYITFICVLYACSQGGYINSGWKYYSCMRNEYGIAPGEDHYVCMVNLLGRAGRIREAEELIEEMPFEPGVVIWQTLLGACRLHGDVETAKRAAERAFALDENDPSTYVLLSNTFADFENWISAGRLRKWIENRHIKKMPGSSWLEINEDR</sequence>
<dbReference type="InterPro" id="IPR017451">
    <property type="entry name" value="F-box-assoc_interact_dom"/>
</dbReference>
<evidence type="ECO:0000256" key="3">
    <source>
        <dbReference type="SAM" id="MobiDB-lite"/>
    </source>
</evidence>
<dbReference type="PROSITE" id="PS51375">
    <property type="entry name" value="PPR"/>
    <property type="match status" value="4"/>
</dbReference>
<dbReference type="PANTHER" id="PTHR47926:SF349">
    <property type="entry name" value="(WILD MALAYSIAN BANANA) HYPOTHETICAL PROTEIN"/>
    <property type="match status" value="1"/>
</dbReference>
<dbReference type="Pfam" id="PF24750">
    <property type="entry name" value="b-prop_At3g26010-like"/>
    <property type="match status" value="1"/>
</dbReference>
<gene>
    <name evidence="5" type="ORF">BUALT_Bualt06G0062000</name>
</gene>
<feature type="domain" description="F-box protein At3g26010-like beta-propeller" evidence="4">
    <location>
        <begin position="510"/>
        <end position="708"/>
    </location>
</feature>
<reference evidence="5" key="1">
    <citation type="submission" date="2019-10" db="EMBL/GenBank/DDBJ databases">
        <authorList>
            <person name="Zhang R."/>
            <person name="Pan Y."/>
            <person name="Wang J."/>
            <person name="Ma R."/>
            <person name="Yu S."/>
        </authorList>
    </citation>
    <scope>NUCLEOTIDE SEQUENCE</scope>
    <source>
        <strain evidence="5">LA-IB0</strain>
        <tissue evidence="5">Leaf</tissue>
    </source>
</reference>
<proteinExistence type="predicted"/>
<dbReference type="Pfam" id="PF13041">
    <property type="entry name" value="PPR_2"/>
    <property type="match status" value="3"/>
</dbReference>
<evidence type="ECO:0000259" key="4">
    <source>
        <dbReference type="Pfam" id="PF24750"/>
    </source>
</evidence>
<dbReference type="InterPro" id="IPR046960">
    <property type="entry name" value="PPR_At4g14850-like_plant"/>
</dbReference>
<dbReference type="InterPro" id="IPR046848">
    <property type="entry name" value="E_motif"/>
</dbReference>
<dbReference type="PANTHER" id="PTHR47926">
    <property type="entry name" value="PENTATRICOPEPTIDE REPEAT-CONTAINING PROTEIN"/>
    <property type="match status" value="1"/>
</dbReference>
<dbReference type="Gene3D" id="1.25.40.10">
    <property type="entry name" value="Tetratricopeptide repeat domain"/>
    <property type="match status" value="4"/>
</dbReference>
<dbReference type="Pfam" id="PF20431">
    <property type="entry name" value="E_motif"/>
    <property type="match status" value="1"/>
</dbReference>
<feature type="compositionally biased region" description="Polar residues" evidence="3">
    <location>
        <begin position="204"/>
        <end position="219"/>
    </location>
</feature>
<feature type="region of interest" description="Disordered" evidence="3">
    <location>
        <begin position="199"/>
        <end position="229"/>
    </location>
</feature>
<dbReference type="FunFam" id="1.25.40.10:FF:000381">
    <property type="entry name" value="Pentatricopeptide repeat-containing protein"/>
    <property type="match status" value="1"/>
</dbReference>
<comment type="caution">
    <text evidence="5">The sequence shown here is derived from an EMBL/GenBank/DDBJ whole genome shotgun (WGS) entry which is preliminary data.</text>
</comment>
<dbReference type="GO" id="GO:0003723">
    <property type="term" value="F:RNA binding"/>
    <property type="evidence" value="ECO:0007669"/>
    <property type="project" value="InterPro"/>
</dbReference>
<feature type="repeat" description="PPR" evidence="2">
    <location>
        <begin position="890"/>
        <end position="924"/>
    </location>
</feature>
<feature type="compositionally biased region" description="Polar residues" evidence="3">
    <location>
        <begin position="16"/>
        <end position="26"/>
    </location>
</feature>
<feature type="region of interest" description="Disordered" evidence="3">
    <location>
        <begin position="300"/>
        <end position="329"/>
    </location>
</feature>
<dbReference type="Pfam" id="PF01535">
    <property type="entry name" value="PPR"/>
    <property type="match status" value="1"/>
</dbReference>
<dbReference type="GO" id="GO:0009451">
    <property type="term" value="P:RNA modification"/>
    <property type="evidence" value="ECO:0007669"/>
    <property type="project" value="InterPro"/>
</dbReference>
<protein>
    <recommendedName>
        <fullName evidence="4">F-box protein At3g26010-like beta-propeller domain-containing protein</fullName>
    </recommendedName>
</protein>
<name>A0AAV6XCQ3_9LAMI</name>
<dbReference type="Proteomes" id="UP000826271">
    <property type="component" value="Unassembled WGS sequence"/>
</dbReference>
<dbReference type="SUPFAM" id="SSF48452">
    <property type="entry name" value="TPR-like"/>
    <property type="match status" value="1"/>
</dbReference>
<evidence type="ECO:0000256" key="2">
    <source>
        <dbReference type="PROSITE-ProRule" id="PRU00708"/>
    </source>
</evidence>
<feature type="compositionally biased region" description="Polar residues" evidence="3">
    <location>
        <begin position="300"/>
        <end position="312"/>
    </location>
</feature>
<evidence type="ECO:0000313" key="5">
    <source>
        <dbReference type="EMBL" id="KAG8380876.1"/>
    </source>
</evidence>
<feature type="repeat" description="PPR" evidence="2">
    <location>
        <begin position="1194"/>
        <end position="1224"/>
    </location>
</feature>
<dbReference type="NCBIfam" id="TIGR00756">
    <property type="entry name" value="PPR"/>
    <property type="match status" value="5"/>
</dbReference>
<dbReference type="EMBL" id="WHWC01000006">
    <property type="protein sequence ID" value="KAG8380876.1"/>
    <property type="molecule type" value="Genomic_DNA"/>
</dbReference>
<evidence type="ECO:0000256" key="1">
    <source>
        <dbReference type="ARBA" id="ARBA00022737"/>
    </source>
</evidence>
<dbReference type="InterPro" id="IPR011990">
    <property type="entry name" value="TPR-like_helical_dom_sf"/>
</dbReference>
<organism evidence="5 6">
    <name type="scientific">Buddleja alternifolia</name>
    <dbReference type="NCBI Taxonomy" id="168488"/>
    <lineage>
        <taxon>Eukaryota</taxon>
        <taxon>Viridiplantae</taxon>
        <taxon>Streptophyta</taxon>
        <taxon>Embryophyta</taxon>
        <taxon>Tracheophyta</taxon>
        <taxon>Spermatophyta</taxon>
        <taxon>Magnoliopsida</taxon>
        <taxon>eudicotyledons</taxon>
        <taxon>Gunneridae</taxon>
        <taxon>Pentapetalae</taxon>
        <taxon>asterids</taxon>
        <taxon>lamiids</taxon>
        <taxon>Lamiales</taxon>
        <taxon>Scrophulariaceae</taxon>
        <taxon>Buddlejeae</taxon>
        <taxon>Buddleja</taxon>
    </lineage>
</organism>
<keyword evidence="1" id="KW-0677">Repeat</keyword>
<dbReference type="NCBIfam" id="TIGR01640">
    <property type="entry name" value="F_box_assoc_1"/>
    <property type="match status" value="1"/>
</dbReference>
<keyword evidence="6" id="KW-1185">Reference proteome</keyword>
<accession>A0AAV6XCQ3</accession>
<dbReference type="InterPro" id="IPR002885">
    <property type="entry name" value="PPR_rpt"/>
</dbReference>